<comment type="subcellular location">
    <subcellularLocation>
        <location evidence="1">Endomembrane system</location>
        <topology evidence="1">Multi-pass membrane protein</topology>
    </subcellularLocation>
</comment>
<evidence type="ECO:0000313" key="8">
    <source>
        <dbReference type="EMBL" id="AZQ77805.1"/>
    </source>
</evidence>
<keyword evidence="9" id="KW-1185">Reference proteome</keyword>
<keyword evidence="3" id="KW-0813">Transport</keyword>
<feature type="transmembrane region" description="Helical" evidence="7">
    <location>
        <begin position="67"/>
        <end position="89"/>
    </location>
</feature>
<keyword evidence="4 7" id="KW-0812">Transmembrane</keyword>
<evidence type="ECO:0000256" key="3">
    <source>
        <dbReference type="ARBA" id="ARBA00022448"/>
    </source>
</evidence>
<evidence type="ECO:0000256" key="2">
    <source>
        <dbReference type="ARBA" id="ARBA00005697"/>
    </source>
</evidence>
<name>A0A3Q9G516_9ACTO</name>
<dbReference type="GO" id="GO:0005886">
    <property type="term" value="C:plasma membrane"/>
    <property type="evidence" value="ECO:0007669"/>
    <property type="project" value="TreeGrafter"/>
</dbReference>
<dbReference type="EMBL" id="CP034593">
    <property type="protein sequence ID" value="AZQ77805.1"/>
    <property type="molecule type" value="Genomic_DNA"/>
</dbReference>
<feature type="transmembrane region" description="Helical" evidence="7">
    <location>
        <begin position="96"/>
        <end position="114"/>
    </location>
</feature>
<feature type="transmembrane region" description="Helical" evidence="7">
    <location>
        <begin position="458"/>
        <end position="476"/>
    </location>
</feature>
<dbReference type="GO" id="GO:0005345">
    <property type="term" value="F:purine nucleobase transmembrane transporter activity"/>
    <property type="evidence" value="ECO:0007669"/>
    <property type="project" value="TreeGrafter"/>
</dbReference>
<feature type="transmembrane region" description="Helical" evidence="7">
    <location>
        <begin position="217"/>
        <end position="237"/>
    </location>
</feature>
<keyword evidence="5 7" id="KW-1133">Transmembrane helix</keyword>
<reference evidence="8 9" key="1">
    <citation type="submission" date="2018-12" db="EMBL/GenBank/DDBJ databases">
        <title>Complete genome sequence of Flaviflexus sp. H23T48.</title>
        <authorList>
            <person name="Bae J.-W."/>
            <person name="Lee J.-Y."/>
        </authorList>
    </citation>
    <scope>NUCLEOTIDE SEQUENCE [LARGE SCALE GENOMIC DNA]</scope>
    <source>
        <strain evidence="8 9">H23T48</strain>
    </source>
</reference>
<dbReference type="InterPro" id="IPR045018">
    <property type="entry name" value="Azg-like"/>
</dbReference>
<evidence type="ECO:0000256" key="1">
    <source>
        <dbReference type="ARBA" id="ARBA00004127"/>
    </source>
</evidence>
<dbReference type="PANTHER" id="PTHR43337">
    <property type="entry name" value="XANTHINE/URACIL PERMEASE C887.17-RELATED"/>
    <property type="match status" value="1"/>
</dbReference>
<comment type="similarity">
    <text evidence="2">Belongs to the nucleobase:cation symporter-2 (NCS2) (TC 2.A.40) family. Azg-like subfamily.</text>
</comment>
<dbReference type="OrthoDB" id="9808458at2"/>
<dbReference type="InterPro" id="IPR006043">
    <property type="entry name" value="NCS2"/>
</dbReference>
<feature type="transmembrane region" description="Helical" evidence="7">
    <location>
        <begin position="29"/>
        <end position="47"/>
    </location>
</feature>
<organism evidence="8 9">
    <name type="scientific">Flaviflexus ciconiae</name>
    <dbReference type="NCBI Taxonomy" id="2496867"/>
    <lineage>
        <taxon>Bacteria</taxon>
        <taxon>Bacillati</taxon>
        <taxon>Actinomycetota</taxon>
        <taxon>Actinomycetes</taxon>
        <taxon>Actinomycetales</taxon>
        <taxon>Actinomycetaceae</taxon>
        <taxon>Flaviflexus</taxon>
    </lineage>
</organism>
<dbReference type="PANTHER" id="PTHR43337:SF1">
    <property type="entry name" value="XANTHINE_URACIL PERMEASE C887.17-RELATED"/>
    <property type="match status" value="1"/>
</dbReference>
<evidence type="ECO:0000256" key="5">
    <source>
        <dbReference type="ARBA" id="ARBA00022989"/>
    </source>
</evidence>
<dbReference type="Pfam" id="PF00860">
    <property type="entry name" value="Xan_ur_permease"/>
    <property type="match status" value="1"/>
</dbReference>
<evidence type="ECO:0000256" key="4">
    <source>
        <dbReference type="ARBA" id="ARBA00022692"/>
    </source>
</evidence>
<accession>A0A3Q9G516</accession>
<feature type="transmembrane region" description="Helical" evidence="7">
    <location>
        <begin position="430"/>
        <end position="451"/>
    </location>
</feature>
<dbReference type="KEGG" id="flh:EJ997_11090"/>
<dbReference type="Proteomes" id="UP000280344">
    <property type="component" value="Chromosome"/>
</dbReference>
<feature type="transmembrane region" description="Helical" evidence="7">
    <location>
        <begin position="191"/>
        <end position="210"/>
    </location>
</feature>
<feature type="transmembrane region" description="Helical" evidence="7">
    <location>
        <begin position="363"/>
        <end position="384"/>
    </location>
</feature>
<proteinExistence type="inferred from homology"/>
<protein>
    <submittedName>
        <fullName evidence="8">NCS2 family permease</fullName>
    </submittedName>
</protein>
<gene>
    <name evidence="8" type="ORF">EJ997_11090</name>
</gene>
<keyword evidence="6 7" id="KW-0472">Membrane</keyword>
<feature type="transmembrane region" description="Helical" evidence="7">
    <location>
        <begin position="151"/>
        <end position="171"/>
    </location>
</feature>
<dbReference type="RefSeq" id="WP_126704608.1">
    <property type="nucleotide sequence ID" value="NZ_CP034593.1"/>
</dbReference>
<dbReference type="AlphaFoldDB" id="A0A3Q9G516"/>
<feature type="transmembrane region" description="Helical" evidence="7">
    <location>
        <begin position="120"/>
        <end position="139"/>
    </location>
</feature>
<evidence type="ECO:0000313" key="9">
    <source>
        <dbReference type="Proteomes" id="UP000280344"/>
    </source>
</evidence>
<evidence type="ECO:0000256" key="7">
    <source>
        <dbReference type="SAM" id="Phobius"/>
    </source>
</evidence>
<dbReference type="GO" id="GO:0012505">
    <property type="term" value="C:endomembrane system"/>
    <property type="evidence" value="ECO:0007669"/>
    <property type="project" value="UniProtKB-SubCell"/>
</dbReference>
<feature type="transmembrane region" description="Helical" evidence="7">
    <location>
        <begin position="282"/>
        <end position="309"/>
    </location>
</feature>
<sequence>MNIGGVNELLDRTFKLSERGTTVGQELRGGLVTFFAMSYILVLNPIILSTQDSTGHYLGGGTEGANVAAIAAGTALIAGVMSILMGAVANFPMAMAAGLGLNAMLAYTVVSLPGMTWADAMGIVVLEGILILVLVMTGLREAIFRAVPGFLKTAISVGIGLFIALVGLYNAGIIRTGTGTPLDLGINGSIASWPLAVFILGLISIIVLMVKKVRGAILIGIVIATATAIIAEAILNLGPKGNDGSNPTSWGLTVPSLEGSPVSVPEFSTLGAFSITGPFEKISVIAVLVLVFSLMLADFFDTMGTMVAVGSEAKLLDKEGNPPKMRQILAIDSLGAVAGGVGGVSSNTAYIESTTGVADGARSGLASIVTGTLFLLSTFLAPLAGMIPYEAATPALVVVGFLMMQQVAQIDWKDLVVGIPAFLTIVFMPFSYSITVGIGMGFIAYTILAFVDKRKVHPLLWVVDVLFVLYFVRGPIEAALGL</sequence>
<evidence type="ECO:0000256" key="6">
    <source>
        <dbReference type="ARBA" id="ARBA00023136"/>
    </source>
</evidence>